<proteinExistence type="predicted"/>
<dbReference type="HOGENOM" id="CLU_1736657_0_0_6"/>
<feature type="transmembrane region" description="Helical" evidence="6">
    <location>
        <begin position="119"/>
        <end position="140"/>
    </location>
</feature>
<evidence type="ECO:0000256" key="1">
    <source>
        <dbReference type="ARBA" id="ARBA00004651"/>
    </source>
</evidence>
<dbReference type="RefSeq" id="WP_005621262.1">
    <property type="nucleotide sequence ID" value="NZ_GL831080.1"/>
</dbReference>
<comment type="caution">
    <text evidence="7">The sequence shown here is derived from an EMBL/GenBank/DDBJ whole genome shotgun (WGS) entry which is preliminary data.</text>
</comment>
<gene>
    <name evidence="7" type="ORF">HMPREF0027_0159</name>
</gene>
<keyword evidence="2" id="KW-1003">Cell membrane</keyword>
<name>E8KE92_9PAST</name>
<dbReference type="PANTHER" id="PTHR30250">
    <property type="entry name" value="PST FAMILY PREDICTED COLANIC ACID TRANSPORTER"/>
    <property type="match status" value="1"/>
</dbReference>
<dbReference type="AlphaFoldDB" id="E8KE92"/>
<reference evidence="7 8" key="1">
    <citation type="submission" date="2011-01" db="EMBL/GenBank/DDBJ databases">
        <authorList>
            <person name="Muzny D."/>
            <person name="Qin X."/>
            <person name="Deng J."/>
            <person name="Jiang H."/>
            <person name="Liu Y."/>
            <person name="Qu J."/>
            <person name="Song X.-Z."/>
            <person name="Zhang L."/>
            <person name="Thornton R."/>
            <person name="Coyle M."/>
            <person name="Francisco L."/>
            <person name="Jackson L."/>
            <person name="Javaid M."/>
            <person name="Korchina V."/>
            <person name="Kovar C."/>
            <person name="Mata R."/>
            <person name="Mathew T."/>
            <person name="Ngo R."/>
            <person name="Nguyen L."/>
            <person name="Nguyen N."/>
            <person name="Okwuonu G."/>
            <person name="Ongeri F."/>
            <person name="Pham C."/>
            <person name="Simmons D."/>
            <person name="Wilczek-Boney K."/>
            <person name="Hale W."/>
            <person name="Jakkamsetti A."/>
            <person name="Pham P."/>
            <person name="Ruth R."/>
            <person name="San Lucas F."/>
            <person name="Warren J."/>
            <person name="Zhang J."/>
            <person name="Zhao Z."/>
            <person name="Zhou C."/>
            <person name="Zhu D."/>
            <person name="Lee S."/>
            <person name="Bess C."/>
            <person name="Blankenburg K."/>
            <person name="Forbes L."/>
            <person name="Fu Q."/>
            <person name="Gubbala S."/>
            <person name="Hirani K."/>
            <person name="Jayaseelan J.C."/>
            <person name="Lara F."/>
            <person name="Munidasa M."/>
            <person name="Palculict T."/>
            <person name="Patil S."/>
            <person name="Pu L.-L."/>
            <person name="Saada N."/>
            <person name="Tang L."/>
            <person name="Weissenberger G."/>
            <person name="Zhu Y."/>
            <person name="Hemphill L."/>
            <person name="Shang Y."/>
            <person name="Youmans B."/>
            <person name="Ayvaz T."/>
            <person name="Ross M."/>
            <person name="Santibanez J."/>
            <person name="Aqrawi P."/>
            <person name="Gross S."/>
            <person name="Joshi V."/>
            <person name="Fowler G."/>
            <person name="Nazareth L."/>
            <person name="Reid J."/>
            <person name="Worley K."/>
            <person name="Petrosino J."/>
            <person name="Highlander S."/>
            <person name="Gibbs R."/>
        </authorList>
    </citation>
    <scope>NUCLEOTIDE SEQUENCE [LARGE SCALE GENOMIC DNA]</scope>
    <source>
        <strain evidence="7 8">ATCC 25976</strain>
    </source>
</reference>
<protein>
    <recommendedName>
        <fullName evidence="9">Polysaccharide biosynthesis protein</fullName>
    </recommendedName>
</protein>
<feature type="transmembrane region" description="Helical" evidence="6">
    <location>
        <begin position="42"/>
        <end position="63"/>
    </location>
</feature>
<keyword evidence="8" id="KW-1185">Reference proteome</keyword>
<dbReference type="PANTHER" id="PTHR30250:SF30">
    <property type="entry name" value="LIPID III FLIPPASE"/>
    <property type="match status" value="1"/>
</dbReference>
<dbReference type="EMBL" id="AEVG01000013">
    <property type="protein sequence ID" value="EFX92799.1"/>
    <property type="molecule type" value="Genomic_DNA"/>
</dbReference>
<evidence type="ECO:0000313" key="8">
    <source>
        <dbReference type="Proteomes" id="UP000005467"/>
    </source>
</evidence>
<evidence type="ECO:0000256" key="5">
    <source>
        <dbReference type="ARBA" id="ARBA00023136"/>
    </source>
</evidence>
<sequence length="150" mass="16540">MKSLSKTTIWTAVSTVFKIVVGLLLIKLFALQFGTVGLGQVANFMTLITVLGVFAGAGIFNGVTKYVAEFEHQSDKLTVLLSTANRIIVLFSGVLALILFLFAEQISQWLFYSQDYQNVIMATAVAQFGIANSNYFLAILKGYRNSKQMH</sequence>
<evidence type="ECO:0000313" key="7">
    <source>
        <dbReference type="EMBL" id="EFX92799.1"/>
    </source>
</evidence>
<accession>E8KE92</accession>
<keyword evidence="4 6" id="KW-1133">Transmembrane helix</keyword>
<dbReference type="GO" id="GO:0005886">
    <property type="term" value="C:plasma membrane"/>
    <property type="evidence" value="ECO:0007669"/>
    <property type="project" value="UniProtKB-SubCell"/>
</dbReference>
<organism evidence="7 8">
    <name type="scientific">Actinobacillus ureae ATCC 25976</name>
    <dbReference type="NCBI Taxonomy" id="887324"/>
    <lineage>
        <taxon>Bacteria</taxon>
        <taxon>Pseudomonadati</taxon>
        <taxon>Pseudomonadota</taxon>
        <taxon>Gammaproteobacteria</taxon>
        <taxon>Pasteurellales</taxon>
        <taxon>Pasteurellaceae</taxon>
        <taxon>Actinobacillus</taxon>
    </lineage>
</organism>
<evidence type="ECO:0000256" key="6">
    <source>
        <dbReference type="SAM" id="Phobius"/>
    </source>
</evidence>
<evidence type="ECO:0000256" key="2">
    <source>
        <dbReference type="ARBA" id="ARBA00022475"/>
    </source>
</evidence>
<keyword evidence="3 6" id="KW-0812">Transmembrane</keyword>
<feature type="transmembrane region" description="Helical" evidence="6">
    <location>
        <begin position="7"/>
        <end position="30"/>
    </location>
</feature>
<evidence type="ECO:0008006" key="9">
    <source>
        <dbReference type="Google" id="ProtNLM"/>
    </source>
</evidence>
<keyword evidence="5 6" id="KW-0472">Membrane</keyword>
<comment type="subcellular location">
    <subcellularLocation>
        <location evidence="1">Cell membrane</location>
        <topology evidence="1">Multi-pass membrane protein</topology>
    </subcellularLocation>
</comment>
<feature type="transmembrane region" description="Helical" evidence="6">
    <location>
        <begin position="84"/>
        <end position="103"/>
    </location>
</feature>
<dbReference type="Proteomes" id="UP000005467">
    <property type="component" value="Unassembled WGS sequence"/>
</dbReference>
<evidence type="ECO:0000256" key="3">
    <source>
        <dbReference type="ARBA" id="ARBA00022692"/>
    </source>
</evidence>
<evidence type="ECO:0000256" key="4">
    <source>
        <dbReference type="ARBA" id="ARBA00022989"/>
    </source>
</evidence>
<dbReference type="InterPro" id="IPR050833">
    <property type="entry name" value="Poly_Biosynth_Transport"/>
</dbReference>